<name>A0A345ZTR2_9HYPH</name>
<dbReference type="InterPro" id="IPR001279">
    <property type="entry name" value="Metallo-B-lactamas"/>
</dbReference>
<dbReference type="Pfam" id="PF00753">
    <property type="entry name" value="Lactamase_B"/>
    <property type="match status" value="1"/>
</dbReference>
<evidence type="ECO:0000256" key="1">
    <source>
        <dbReference type="ARBA" id="ARBA00007749"/>
    </source>
</evidence>
<keyword evidence="3 6" id="KW-0378">Hydrolase</keyword>
<evidence type="ECO:0000313" key="7">
    <source>
        <dbReference type="Proteomes" id="UP000254889"/>
    </source>
</evidence>
<dbReference type="EMBL" id="CP031417">
    <property type="protein sequence ID" value="AXK80309.1"/>
    <property type="molecule type" value="Genomic_DNA"/>
</dbReference>
<feature type="domain" description="Metallo-beta-lactamase" evidence="5">
    <location>
        <begin position="81"/>
        <end position="293"/>
    </location>
</feature>
<keyword evidence="4" id="KW-0862">Zinc</keyword>
<dbReference type="KEGG" id="ptaw:DW352_07125"/>
<evidence type="ECO:0000256" key="3">
    <source>
        <dbReference type="ARBA" id="ARBA00022801"/>
    </source>
</evidence>
<dbReference type="GO" id="GO:0046872">
    <property type="term" value="F:metal ion binding"/>
    <property type="evidence" value="ECO:0007669"/>
    <property type="project" value="UniProtKB-KW"/>
</dbReference>
<dbReference type="PANTHER" id="PTHR42978:SF6">
    <property type="entry name" value="QUORUM-QUENCHING LACTONASE YTNP-RELATED"/>
    <property type="match status" value="1"/>
</dbReference>
<dbReference type="OrthoDB" id="9773738at2"/>
<dbReference type="SMART" id="SM00849">
    <property type="entry name" value="Lactamase_B"/>
    <property type="match status" value="1"/>
</dbReference>
<keyword evidence="7" id="KW-1185">Reference proteome</keyword>
<gene>
    <name evidence="6" type="ORF">DW352_07125</name>
</gene>
<organism evidence="6 7">
    <name type="scientific">Pseudolabrys taiwanensis</name>
    <dbReference type="NCBI Taxonomy" id="331696"/>
    <lineage>
        <taxon>Bacteria</taxon>
        <taxon>Pseudomonadati</taxon>
        <taxon>Pseudomonadota</taxon>
        <taxon>Alphaproteobacteria</taxon>
        <taxon>Hyphomicrobiales</taxon>
        <taxon>Xanthobacteraceae</taxon>
        <taxon>Pseudolabrys</taxon>
    </lineage>
</organism>
<dbReference type="CDD" id="cd16277">
    <property type="entry name" value="metallo-hydrolase-like_MBL-fold"/>
    <property type="match status" value="1"/>
</dbReference>
<dbReference type="InterPro" id="IPR051013">
    <property type="entry name" value="MBL_superfamily_lactonases"/>
</dbReference>
<dbReference type="SUPFAM" id="SSF56281">
    <property type="entry name" value="Metallo-hydrolase/oxidoreductase"/>
    <property type="match status" value="1"/>
</dbReference>
<sequence>MSAASNANRAVIEQSQRDVLGFDVHSLHIGPYRIHRIADMDRVKWPATAMFRAMTGDALVRAAANTPAGMIDVAEEGLLLSFNSYVVETPDALVLVDAGIGNDKDRPDRPRWHKRTSKFLDALAAMSFTPERFDIVINTHLHADHVGWNTVLKDGAWVPAFPRARYVTPEGELAHWGKLYETQGVETLHGAYADSVAPLVERGRLETVATPSEIAPGISLEPAHGHSPGMAVVRLKAEDTEVLFLADAVHHPLQLSDPETTSNFCQDPAMANATRRRLLDDCVARGTIVAPYHFPTPVFGRFERASAGYTYVPL</sequence>
<dbReference type="InterPro" id="IPR036866">
    <property type="entry name" value="RibonucZ/Hydroxyglut_hydro"/>
</dbReference>
<dbReference type="Gene3D" id="3.60.15.10">
    <property type="entry name" value="Ribonuclease Z/Hydroxyacylglutathione hydrolase-like"/>
    <property type="match status" value="1"/>
</dbReference>
<dbReference type="Proteomes" id="UP000254889">
    <property type="component" value="Chromosome"/>
</dbReference>
<evidence type="ECO:0000256" key="4">
    <source>
        <dbReference type="ARBA" id="ARBA00022833"/>
    </source>
</evidence>
<comment type="similarity">
    <text evidence="1">Belongs to the metallo-beta-lactamase superfamily.</text>
</comment>
<accession>A0A345ZTR2</accession>
<reference evidence="6 7" key="1">
    <citation type="submission" date="2018-07" db="EMBL/GenBank/DDBJ databases">
        <authorList>
            <person name="Quirk P.G."/>
            <person name="Krulwich T.A."/>
        </authorList>
    </citation>
    <scope>NUCLEOTIDE SEQUENCE [LARGE SCALE GENOMIC DNA]</scope>
    <source>
        <strain evidence="6 7">CC-BB4</strain>
    </source>
</reference>
<evidence type="ECO:0000259" key="5">
    <source>
        <dbReference type="SMART" id="SM00849"/>
    </source>
</evidence>
<dbReference type="PANTHER" id="PTHR42978">
    <property type="entry name" value="QUORUM-QUENCHING LACTONASE YTNP-RELATED-RELATED"/>
    <property type="match status" value="1"/>
</dbReference>
<evidence type="ECO:0000313" key="6">
    <source>
        <dbReference type="EMBL" id="AXK80309.1"/>
    </source>
</evidence>
<dbReference type="AlphaFoldDB" id="A0A345ZTR2"/>
<evidence type="ECO:0000256" key="2">
    <source>
        <dbReference type="ARBA" id="ARBA00022723"/>
    </source>
</evidence>
<keyword evidence="2" id="KW-0479">Metal-binding</keyword>
<proteinExistence type="inferred from homology"/>
<dbReference type="GO" id="GO:0016787">
    <property type="term" value="F:hydrolase activity"/>
    <property type="evidence" value="ECO:0007669"/>
    <property type="project" value="UniProtKB-KW"/>
</dbReference>
<protein>
    <submittedName>
        <fullName evidence="6">MBL fold metallo-hydrolase</fullName>
    </submittedName>
</protein>